<evidence type="ECO:0000256" key="5">
    <source>
        <dbReference type="ARBA" id="ARBA00022729"/>
    </source>
</evidence>
<feature type="domain" description="ARMET C-terminal" evidence="9">
    <location>
        <begin position="127"/>
        <end position="164"/>
    </location>
</feature>
<keyword evidence="5 8" id="KW-0732">Signal</keyword>
<evidence type="ECO:0000256" key="4">
    <source>
        <dbReference type="ARBA" id="ARBA00022525"/>
    </source>
</evidence>
<evidence type="ECO:0000256" key="8">
    <source>
        <dbReference type="SAM" id="SignalP"/>
    </source>
</evidence>
<organism evidence="11 12">
    <name type="scientific">Trichonephila inaurata madagascariensis</name>
    <dbReference type="NCBI Taxonomy" id="2747483"/>
    <lineage>
        <taxon>Eukaryota</taxon>
        <taxon>Metazoa</taxon>
        <taxon>Ecdysozoa</taxon>
        <taxon>Arthropoda</taxon>
        <taxon>Chelicerata</taxon>
        <taxon>Arachnida</taxon>
        <taxon>Araneae</taxon>
        <taxon>Araneomorphae</taxon>
        <taxon>Entelegynae</taxon>
        <taxon>Araneoidea</taxon>
        <taxon>Nephilidae</taxon>
        <taxon>Trichonephila</taxon>
        <taxon>Trichonephila inaurata</taxon>
    </lineage>
</organism>
<accession>A0A8X6YP45</accession>
<keyword evidence="12" id="KW-1185">Reference proteome</keyword>
<dbReference type="PANTHER" id="PTHR12990:SF5">
    <property type="entry name" value="MESENCEPHALIC ASTROCYTE-DERIVED NEUROTROPHIC FACTOR HOMOLOG"/>
    <property type="match status" value="1"/>
</dbReference>
<dbReference type="Gene3D" id="1.10.225.10">
    <property type="entry name" value="Saposin-like"/>
    <property type="match status" value="1"/>
</dbReference>
<evidence type="ECO:0000313" key="11">
    <source>
        <dbReference type="EMBL" id="GFY74398.1"/>
    </source>
</evidence>
<keyword evidence="6" id="KW-1015">Disulfide bond</keyword>
<evidence type="ECO:0000313" key="12">
    <source>
        <dbReference type="Proteomes" id="UP000886998"/>
    </source>
</evidence>
<evidence type="ECO:0000259" key="10">
    <source>
        <dbReference type="Pfam" id="PF20145"/>
    </source>
</evidence>
<dbReference type="Gene3D" id="1.10.720.30">
    <property type="entry name" value="SAP domain"/>
    <property type="match status" value="1"/>
</dbReference>
<dbReference type="InterPro" id="IPR045332">
    <property type="entry name" value="ARMET_N"/>
</dbReference>
<proteinExistence type="inferred from homology"/>
<sequence>MLLKLSYLMFLLFNASEGSKKEKCEVCIGTLKRFSATLSNDEITQTSKIEAKFMDFCESTEESRERRFCYYLGGLVDSATRTLSDISKPLSWRLPIEKICYNLGRRDEQICQLRYKKKIDVSSKEVLMKQSIGELKRLLNDLYLTCEGCIEKKEFVEKIYAEAQKTSPKEEL</sequence>
<dbReference type="Proteomes" id="UP000886998">
    <property type="component" value="Unassembled WGS sequence"/>
</dbReference>
<comment type="subcellular location">
    <subcellularLocation>
        <location evidence="1">Secreted</location>
    </subcellularLocation>
</comment>
<dbReference type="AlphaFoldDB" id="A0A8X6YP45"/>
<keyword evidence="4" id="KW-0964">Secreted</keyword>
<comment type="similarity">
    <text evidence="2">Belongs to the ARMET family.</text>
</comment>
<dbReference type="GO" id="GO:0005783">
    <property type="term" value="C:endoplasmic reticulum"/>
    <property type="evidence" value="ECO:0007669"/>
    <property type="project" value="TreeGrafter"/>
</dbReference>
<dbReference type="GO" id="GO:0031175">
    <property type="term" value="P:neuron projection development"/>
    <property type="evidence" value="ECO:0007669"/>
    <property type="project" value="TreeGrafter"/>
</dbReference>
<reference evidence="11" key="1">
    <citation type="submission" date="2020-08" db="EMBL/GenBank/DDBJ databases">
        <title>Multicomponent nature underlies the extraordinary mechanical properties of spider dragline silk.</title>
        <authorList>
            <person name="Kono N."/>
            <person name="Nakamura H."/>
            <person name="Mori M."/>
            <person name="Yoshida Y."/>
            <person name="Ohtoshi R."/>
            <person name="Malay A.D."/>
            <person name="Moran D.A.P."/>
            <person name="Tomita M."/>
            <person name="Numata K."/>
            <person name="Arakawa K."/>
        </authorList>
    </citation>
    <scope>NUCLEOTIDE SEQUENCE</scope>
</reference>
<feature type="chain" id="PRO_5036499006" description="Mesencephalic astrocyte-derived neurotrophic factor homolog" evidence="8">
    <location>
        <begin position="19"/>
        <end position="172"/>
    </location>
</feature>
<dbReference type="InterPro" id="IPR036361">
    <property type="entry name" value="SAP_dom_sf"/>
</dbReference>
<comment type="caution">
    <text evidence="11">The sequence shown here is derived from an EMBL/GenBank/DDBJ whole genome shotgun (WGS) entry which is preliminary data.</text>
</comment>
<protein>
    <recommendedName>
        <fullName evidence="3">Mesencephalic astrocyte-derived neurotrophic factor homolog</fullName>
    </recommendedName>
    <alternativeName>
        <fullName evidence="7">MANF/CDNF-like protein</fullName>
    </alternativeName>
</protein>
<evidence type="ECO:0000256" key="1">
    <source>
        <dbReference type="ARBA" id="ARBA00004613"/>
    </source>
</evidence>
<dbReference type="GO" id="GO:0005615">
    <property type="term" value="C:extracellular space"/>
    <property type="evidence" value="ECO:0007669"/>
    <property type="project" value="TreeGrafter"/>
</dbReference>
<evidence type="ECO:0000256" key="6">
    <source>
        <dbReference type="ARBA" id="ARBA00023157"/>
    </source>
</evidence>
<evidence type="ECO:0000256" key="2">
    <source>
        <dbReference type="ARBA" id="ARBA00005617"/>
    </source>
</evidence>
<dbReference type="OrthoDB" id="5597848at2759"/>
<evidence type="ECO:0000256" key="7">
    <source>
        <dbReference type="ARBA" id="ARBA00032923"/>
    </source>
</evidence>
<name>A0A8X6YP45_9ARAC</name>
<dbReference type="EMBL" id="BMAV01020717">
    <property type="protein sequence ID" value="GFY74398.1"/>
    <property type="molecule type" value="Genomic_DNA"/>
</dbReference>
<gene>
    <name evidence="11" type="primary">Manf</name>
    <name evidence="11" type="ORF">TNIN_70361</name>
</gene>
<dbReference type="GO" id="GO:0071542">
    <property type="term" value="P:dopaminergic neuron differentiation"/>
    <property type="evidence" value="ECO:0007669"/>
    <property type="project" value="TreeGrafter"/>
</dbReference>
<dbReference type="SUPFAM" id="SSF68906">
    <property type="entry name" value="SAP domain"/>
    <property type="match status" value="1"/>
</dbReference>
<dbReference type="InterPro" id="IPR045333">
    <property type="entry name" value="ARMET-like"/>
</dbReference>
<feature type="signal peptide" evidence="8">
    <location>
        <begin position="1"/>
        <end position="18"/>
    </location>
</feature>
<dbReference type="PANTHER" id="PTHR12990">
    <property type="entry name" value="ARMET-LIKE PROTEIN"/>
    <property type="match status" value="1"/>
</dbReference>
<dbReference type="InterPro" id="IPR019345">
    <property type="entry name" value="ARMET_C"/>
</dbReference>
<dbReference type="Pfam" id="PF10208">
    <property type="entry name" value="ARMET_C"/>
    <property type="match status" value="1"/>
</dbReference>
<dbReference type="Pfam" id="PF20145">
    <property type="entry name" value="ARMET_N"/>
    <property type="match status" value="1"/>
</dbReference>
<evidence type="ECO:0000256" key="3">
    <source>
        <dbReference type="ARBA" id="ARBA00014267"/>
    </source>
</evidence>
<evidence type="ECO:0000259" key="9">
    <source>
        <dbReference type="Pfam" id="PF10208"/>
    </source>
</evidence>
<feature type="domain" description="ARMET N-terminal" evidence="10">
    <location>
        <begin position="23"/>
        <end position="119"/>
    </location>
</feature>